<organism evidence="2 3">
    <name type="scientific">Ganoderma sinense ZZ0214-1</name>
    <dbReference type="NCBI Taxonomy" id="1077348"/>
    <lineage>
        <taxon>Eukaryota</taxon>
        <taxon>Fungi</taxon>
        <taxon>Dikarya</taxon>
        <taxon>Basidiomycota</taxon>
        <taxon>Agaricomycotina</taxon>
        <taxon>Agaricomycetes</taxon>
        <taxon>Polyporales</taxon>
        <taxon>Polyporaceae</taxon>
        <taxon>Ganoderma</taxon>
    </lineage>
</organism>
<keyword evidence="1" id="KW-1133">Transmembrane helix</keyword>
<evidence type="ECO:0000256" key="1">
    <source>
        <dbReference type="SAM" id="Phobius"/>
    </source>
</evidence>
<feature type="transmembrane region" description="Helical" evidence="1">
    <location>
        <begin position="34"/>
        <end position="55"/>
    </location>
</feature>
<dbReference type="Proteomes" id="UP000230002">
    <property type="component" value="Unassembled WGS sequence"/>
</dbReference>
<evidence type="ECO:0000313" key="2">
    <source>
        <dbReference type="EMBL" id="PIL35173.1"/>
    </source>
</evidence>
<feature type="transmembrane region" description="Helical" evidence="1">
    <location>
        <begin position="67"/>
        <end position="87"/>
    </location>
</feature>
<proteinExistence type="predicted"/>
<sequence>MGDFLVIVITVLKTIYVTKNNQGLIGSTSLARTLLYSGVIYYIPLAVLNVVHMSLTVTGADQFQRTTSVVSIFMDPVTSVLACRFLLNLRKAEEGRRNTEPTAWETLQFTPGPVRTLPPFIASMGELVDFDFVNPEGSSTGGSEYLEMTHAESHVRDSANVLVGPKVETASLQTMAHHADESRIELGNMTEEVVPRIMMV</sequence>
<gene>
    <name evidence="2" type="ORF">GSI_02963</name>
</gene>
<dbReference type="EMBL" id="AYKW01000004">
    <property type="protein sequence ID" value="PIL35173.1"/>
    <property type="molecule type" value="Genomic_DNA"/>
</dbReference>
<name>A0A2G8SN73_9APHY</name>
<dbReference type="AlphaFoldDB" id="A0A2G8SN73"/>
<dbReference type="OrthoDB" id="2751164at2759"/>
<protein>
    <submittedName>
        <fullName evidence="2">Uncharacterized protein</fullName>
    </submittedName>
</protein>
<keyword evidence="3" id="KW-1185">Reference proteome</keyword>
<accession>A0A2G8SN73</accession>
<evidence type="ECO:0000313" key="3">
    <source>
        <dbReference type="Proteomes" id="UP000230002"/>
    </source>
</evidence>
<comment type="caution">
    <text evidence="2">The sequence shown here is derived from an EMBL/GenBank/DDBJ whole genome shotgun (WGS) entry which is preliminary data.</text>
</comment>
<keyword evidence="1" id="KW-0812">Transmembrane</keyword>
<keyword evidence="1" id="KW-0472">Membrane</keyword>
<reference evidence="2 3" key="1">
    <citation type="journal article" date="2015" name="Sci. Rep.">
        <title>Chromosome-level genome map provides insights into diverse defense mechanisms in the medicinal fungus Ganoderma sinense.</title>
        <authorList>
            <person name="Zhu Y."/>
            <person name="Xu J."/>
            <person name="Sun C."/>
            <person name="Zhou S."/>
            <person name="Xu H."/>
            <person name="Nelson D.R."/>
            <person name="Qian J."/>
            <person name="Song J."/>
            <person name="Luo H."/>
            <person name="Xiang L."/>
            <person name="Li Y."/>
            <person name="Xu Z."/>
            <person name="Ji A."/>
            <person name="Wang L."/>
            <person name="Lu S."/>
            <person name="Hayward A."/>
            <person name="Sun W."/>
            <person name="Li X."/>
            <person name="Schwartz D.C."/>
            <person name="Wang Y."/>
            <person name="Chen S."/>
        </authorList>
    </citation>
    <scope>NUCLEOTIDE SEQUENCE [LARGE SCALE GENOMIC DNA]</scope>
    <source>
        <strain evidence="2 3">ZZ0214-1</strain>
    </source>
</reference>